<dbReference type="Proteomes" id="UP000233551">
    <property type="component" value="Unassembled WGS sequence"/>
</dbReference>
<comment type="caution">
    <text evidence="2">The sequence shown here is derived from an EMBL/GenBank/DDBJ whole genome shotgun (WGS) entry which is preliminary data.</text>
</comment>
<feature type="compositionally biased region" description="Basic and acidic residues" evidence="1">
    <location>
        <begin position="1"/>
        <end position="14"/>
    </location>
</feature>
<sequence length="126" mass="14085">MEDTRLLTDPRGQERLSTNPTKPGKTLGCLPIQPLPLHSATRQKKTVRRGSRRPEPPHRRNKRGHVARGHPRSRGVEVWTAKDLLEGRGCTAEGEGGPPLYAPQQNQKEDEEAHNHQGCRRPPSAN</sequence>
<protein>
    <submittedName>
        <fullName evidence="2">Uncharacterized protein</fullName>
    </submittedName>
</protein>
<dbReference type="EMBL" id="PGOL01001893">
    <property type="protein sequence ID" value="PKI52819.1"/>
    <property type="molecule type" value="Genomic_DNA"/>
</dbReference>
<proteinExistence type="predicted"/>
<name>A0A2I0J9B0_PUNGR</name>
<organism evidence="2 3">
    <name type="scientific">Punica granatum</name>
    <name type="common">Pomegranate</name>
    <dbReference type="NCBI Taxonomy" id="22663"/>
    <lineage>
        <taxon>Eukaryota</taxon>
        <taxon>Viridiplantae</taxon>
        <taxon>Streptophyta</taxon>
        <taxon>Embryophyta</taxon>
        <taxon>Tracheophyta</taxon>
        <taxon>Spermatophyta</taxon>
        <taxon>Magnoliopsida</taxon>
        <taxon>eudicotyledons</taxon>
        <taxon>Gunneridae</taxon>
        <taxon>Pentapetalae</taxon>
        <taxon>rosids</taxon>
        <taxon>malvids</taxon>
        <taxon>Myrtales</taxon>
        <taxon>Lythraceae</taxon>
        <taxon>Punica</taxon>
    </lineage>
</organism>
<feature type="compositionally biased region" description="Basic residues" evidence="1">
    <location>
        <begin position="59"/>
        <end position="73"/>
    </location>
</feature>
<reference evidence="2 3" key="1">
    <citation type="submission" date="2017-11" db="EMBL/GenBank/DDBJ databases">
        <title>De-novo sequencing of pomegranate (Punica granatum L.) genome.</title>
        <authorList>
            <person name="Akparov Z."/>
            <person name="Amiraslanov A."/>
            <person name="Hajiyeva S."/>
            <person name="Abbasov M."/>
            <person name="Kaur K."/>
            <person name="Hamwieh A."/>
            <person name="Solovyev V."/>
            <person name="Salamov A."/>
            <person name="Braich B."/>
            <person name="Kosarev P."/>
            <person name="Mahmoud A."/>
            <person name="Hajiyev E."/>
            <person name="Babayeva S."/>
            <person name="Izzatullayeva V."/>
            <person name="Mammadov A."/>
            <person name="Mammadov A."/>
            <person name="Sharifova S."/>
            <person name="Ojaghi J."/>
            <person name="Eynullazada K."/>
            <person name="Bayramov B."/>
            <person name="Abdulazimova A."/>
            <person name="Shahmuradov I."/>
        </authorList>
    </citation>
    <scope>NUCLEOTIDE SEQUENCE [LARGE SCALE GENOMIC DNA]</scope>
    <source>
        <strain evidence="3">cv. AG2017</strain>
        <tissue evidence="2">Leaf</tissue>
    </source>
</reference>
<accession>A0A2I0J9B0</accession>
<evidence type="ECO:0000313" key="2">
    <source>
        <dbReference type="EMBL" id="PKI52819.1"/>
    </source>
</evidence>
<feature type="region of interest" description="Disordered" evidence="1">
    <location>
        <begin position="1"/>
        <end position="126"/>
    </location>
</feature>
<feature type="compositionally biased region" description="Basic residues" evidence="1">
    <location>
        <begin position="41"/>
        <end position="51"/>
    </location>
</feature>
<gene>
    <name evidence="2" type="ORF">CRG98_026767</name>
</gene>
<dbReference type="AlphaFoldDB" id="A0A2I0J9B0"/>
<keyword evidence="3" id="KW-1185">Reference proteome</keyword>
<evidence type="ECO:0000256" key="1">
    <source>
        <dbReference type="SAM" id="MobiDB-lite"/>
    </source>
</evidence>
<evidence type="ECO:0000313" key="3">
    <source>
        <dbReference type="Proteomes" id="UP000233551"/>
    </source>
</evidence>